<dbReference type="AlphaFoldDB" id="A0A518B971"/>
<feature type="domain" description="Flagellar motor switch protein FliN-like C-terminal" evidence="9">
    <location>
        <begin position="75"/>
        <end position="144"/>
    </location>
</feature>
<dbReference type="GO" id="GO:0009425">
    <property type="term" value="C:bacterial-type flagellum basal body"/>
    <property type="evidence" value="ECO:0007669"/>
    <property type="project" value="InterPro"/>
</dbReference>
<reference evidence="10 11" key="1">
    <citation type="submission" date="2019-02" db="EMBL/GenBank/DDBJ databases">
        <title>Deep-cultivation of Planctomycetes and their phenomic and genomic characterization uncovers novel biology.</title>
        <authorList>
            <person name="Wiegand S."/>
            <person name="Jogler M."/>
            <person name="Boedeker C."/>
            <person name="Pinto D."/>
            <person name="Vollmers J."/>
            <person name="Rivas-Marin E."/>
            <person name="Kohn T."/>
            <person name="Peeters S.H."/>
            <person name="Heuer A."/>
            <person name="Rast P."/>
            <person name="Oberbeckmann S."/>
            <person name="Bunk B."/>
            <person name="Jeske O."/>
            <person name="Meyerdierks A."/>
            <person name="Storesund J.E."/>
            <person name="Kallscheuer N."/>
            <person name="Luecker S."/>
            <person name="Lage O.M."/>
            <person name="Pohl T."/>
            <person name="Merkel B.J."/>
            <person name="Hornburger P."/>
            <person name="Mueller R.-W."/>
            <person name="Bruemmer F."/>
            <person name="Labrenz M."/>
            <person name="Spormann A.M."/>
            <person name="Op den Camp H."/>
            <person name="Overmann J."/>
            <person name="Amann R."/>
            <person name="Jetten M.S.M."/>
            <person name="Mascher T."/>
            <person name="Medema M.H."/>
            <person name="Devos D.P."/>
            <person name="Kaster A.-K."/>
            <person name="Ovreas L."/>
            <person name="Rohde M."/>
            <person name="Galperin M.Y."/>
            <person name="Jogler C."/>
        </authorList>
    </citation>
    <scope>NUCLEOTIDE SEQUENCE [LARGE SCALE GENOMIC DNA]</scope>
    <source>
        <strain evidence="10 11">Pan216</strain>
    </source>
</reference>
<sequence>MGGDEGLLDQSEIEQLFGSMGGDAQPDQGAAGAPAPPSDAAPAPNIGQLDVQPFQTPELGSAEQAGGLDDDLSLIADVDLNVRVELGRTRMYIEDVLKLRDGSIVPLEKLAGDPVDVYVNGQLLARGEVLVLNDNFCVRISEIIGRDKPEAGS</sequence>
<dbReference type="InterPro" id="IPR051469">
    <property type="entry name" value="FliN/MopA/SpaO"/>
</dbReference>
<feature type="compositionally biased region" description="Low complexity" evidence="8">
    <location>
        <begin position="22"/>
        <end position="33"/>
    </location>
</feature>
<accession>A0A518B971</accession>
<dbReference type="GO" id="GO:0071973">
    <property type="term" value="P:bacterial-type flagellum-dependent cell motility"/>
    <property type="evidence" value="ECO:0007669"/>
    <property type="project" value="InterPro"/>
</dbReference>
<keyword evidence="11" id="KW-1185">Reference proteome</keyword>
<dbReference type="InterPro" id="IPR036429">
    <property type="entry name" value="SpoA-like_sf"/>
</dbReference>
<protein>
    <recommendedName>
        <fullName evidence="3">Flagellar motor switch protein FliN</fullName>
    </recommendedName>
</protein>
<dbReference type="GO" id="GO:0006935">
    <property type="term" value="P:chemotaxis"/>
    <property type="evidence" value="ECO:0007669"/>
    <property type="project" value="UniProtKB-KW"/>
</dbReference>
<keyword evidence="10" id="KW-0969">Cilium</keyword>
<dbReference type="NCBIfam" id="TIGR02480">
    <property type="entry name" value="fliN"/>
    <property type="match status" value="1"/>
</dbReference>
<dbReference type="SUPFAM" id="SSF101801">
    <property type="entry name" value="Surface presentation of antigens (SPOA)"/>
    <property type="match status" value="1"/>
</dbReference>
<dbReference type="InterPro" id="IPR012826">
    <property type="entry name" value="FliN"/>
</dbReference>
<dbReference type="RefSeq" id="WP_419192802.1">
    <property type="nucleotide sequence ID" value="NZ_CP036279.1"/>
</dbReference>
<dbReference type="GO" id="GO:0003774">
    <property type="term" value="F:cytoskeletal motor activity"/>
    <property type="evidence" value="ECO:0007669"/>
    <property type="project" value="InterPro"/>
</dbReference>
<evidence type="ECO:0000256" key="8">
    <source>
        <dbReference type="SAM" id="MobiDB-lite"/>
    </source>
</evidence>
<keyword evidence="5" id="KW-0145">Chemotaxis</keyword>
<evidence type="ECO:0000256" key="4">
    <source>
        <dbReference type="ARBA" id="ARBA00022475"/>
    </source>
</evidence>
<evidence type="ECO:0000256" key="2">
    <source>
        <dbReference type="ARBA" id="ARBA00009226"/>
    </source>
</evidence>
<keyword evidence="6" id="KW-0283">Flagellar rotation</keyword>
<comment type="similarity">
    <text evidence="2">Belongs to the FliN/MopA/SpaO family.</text>
</comment>
<evidence type="ECO:0000256" key="3">
    <source>
        <dbReference type="ARBA" id="ARBA00021897"/>
    </source>
</evidence>
<dbReference type="EMBL" id="CP036279">
    <property type="protein sequence ID" value="QDU63521.1"/>
    <property type="molecule type" value="Genomic_DNA"/>
</dbReference>
<evidence type="ECO:0000256" key="7">
    <source>
        <dbReference type="ARBA" id="ARBA00023136"/>
    </source>
</evidence>
<keyword evidence="10" id="KW-0282">Flagellum</keyword>
<evidence type="ECO:0000313" key="10">
    <source>
        <dbReference type="EMBL" id="QDU63521.1"/>
    </source>
</evidence>
<keyword evidence="4" id="KW-1003">Cell membrane</keyword>
<dbReference type="Gene3D" id="2.30.330.10">
    <property type="entry name" value="SpoA-like"/>
    <property type="match status" value="1"/>
</dbReference>
<dbReference type="PRINTS" id="PR00956">
    <property type="entry name" value="FLGMOTORFLIN"/>
</dbReference>
<keyword evidence="10" id="KW-0966">Cell projection</keyword>
<dbReference type="GO" id="GO:0005886">
    <property type="term" value="C:plasma membrane"/>
    <property type="evidence" value="ECO:0007669"/>
    <property type="project" value="UniProtKB-SubCell"/>
</dbReference>
<evidence type="ECO:0000256" key="6">
    <source>
        <dbReference type="ARBA" id="ARBA00022779"/>
    </source>
</evidence>
<dbReference type="InterPro" id="IPR001543">
    <property type="entry name" value="FliN-like_C"/>
</dbReference>
<evidence type="ECO:0000259" key="9">
    <source>
        <dbReference type="Pfam" id="PF01052"/>
    </source>
</evidence>
<dbReference type="PANTHER" id="PTHR43484">
    <property type="match status" value="1"/>
</dbReference>
<dbReference type="Proteomes" id="UP000317093">
    <property type="component" value="Chromosome"/>
</dbReference>
<keyword evidence="7" id="KW-0472">Membrane</keyword>
<dbReference type="KEGG" id="knv:Pan216_44010"/>
<name>A0A518B971_9BACT</name>
<evidence type="ECO:0000313" key="11">
    <source>
        <dbReference type="Proteomes" id="UP000317093"/>
    </source>
</evidence>
<organism evidence="10 11">
    <name type="scientific">Kolteria novifilia</name>
    <dbReference type="NCBI Taxonomy" id="2527975"/>
    <lineage>
        <taxon>Bacteria</taxon>
        <taxon>Pseudomonadati</taxon>
        <taxon>Planctomycetota</taxon>
        <taxon>Planctomycetia</taxon>
        <taxon>Kolteriales</taxon>
        <taxon>Kolteriaceae</taxon>
        <taxon>Kolteria</taxon>
    </lineage>
</organism>
<evidence type="ECO:0000256" key="1">
    <source>
        <dbReference type="ARBA" id="ARBA00004413"/>
    </source>
</evidence>
<dbReference type="Pfam" id="PF01052">
    <property type="entry name" value="FliMN_C"/>
    <property type="match status" value="1"/>
</dbReference>
<evidence type="ECO:0000256" key="5">
    <source>
        <dbReference type="ARBA" id="ARBA00022500"/>
    </source>
</evidence>
<comment type="subcellular location">
    <subcellularLocation>
        <location evidence="1">Cell membrane</location>
        <topology evidence="1">Peripheral membrane protein</topology>
        <orientation evidence="1">Cytoplasmic side</orientation>
    </subcellularLocation>
</comment>
<dbReference type="PANTHER" id="PTHR43484:SF1">
    <property type="entry name" value="FLAGELLAR MOTOR SWITCH PROTEIN FLIN"/>
    <property type="match status" value="1"/>
</dbReference>
<dbReference type="InterPro" id="IPR001172">
    <property type="entry name" value="FliN_T3SS_HrcQb"/>
</dbReference>
<feature type="region of interest" description="Disordered" evidence="8">
    <location>
        <begin position="1"/>
        <end position="66"/>
    </location>
</feature>
<gene>
    <name evidence="10" type="primary">fliN</name>
    <name evidence="10" type="ORF">Pan216_44010</name>
</gene>
<proteinExistence type="inferred from homology"/>